<dbReference type="Pfam" id="PF04402">
    <property type="entry name" value="SIMPL"/>
    <property type="match status" value="1"/>
</dbReference>
<gene>
    <name evidence="2" type="ORF">ACFOE0_01255</name>
</gene>
<dbReference type="Proteomes" id="UP001595621">
    <property type="component" value="Unassembled WGS sequence"/>
</dbReference>
<dbReference type="PANTHER" id="PTHR34387:SF1">
    <property type="entry name" value="PERIPLASMIC IMMUNOGENIC PROTEIN"/>
    <property type="match status" value="1"/>
</dbReference>
<sequence>MRSRYLAFLALLTASLANAAQLPDAPHIATTGNATVTVRPDIALLSFETSHSAGEPQQAKQLVDKAVNTLLAGITQFKVEAGDISASDLSLEQDIRYDANDNPLPEGYIASRNIRVYLKDTSQISDLIDFALQSGITELDNIKMKSSREPGLKAEAQTQAVEHAREQAANLASNLGVKLGEIYSIIPESTKLHGQYRNVERIEVTGSSLRKPQYLQPQIEFSATVELVFLLDSQ</sequence>
<dbReference type="Gene3D" id="3.30.70.2970">
    <property type="entry name" value="Protein of unknown function (DUF541), domain 2"/>
    <property type="match status" value="1"/>
</dbReference>
<reference evidence="3" key="1">
    <citation type="journal article" date="2019" name="Int. J. Syst. Evol. Microbiol.">
        <title>The Global Catalogue of Microorganisms (GCM) 10K type strain sequencing project: providing services to taxonomists for standard genome sequencing and annotation.</title>
        <authorList>
            <consortium name="The Broad Institute Genomics Platform"/>
            <consortium name="The Broad Institute Genome Sequencing Center for Infectious Disease"/>
            <person name="Wu L."/>
            <person name="Ma J."/>
        </authorList>
    </citation>
    <scope>NUCLEOTIDE SEQUENCE [LARGE SCALE GENOMIC DNA]</scope>
    <source>
        <strain evidence="3">KCTC 52277</strain>
    </source>
</reference>
<dbReference type="InterPro" id="IPR007497">
    <property type="entry name" value="SIMPL/DUF541"/>
</dbReference>
<organism evidence="2 3">
    <name type="scientific">Shewanella submarina</name>
    <dbReference type="NCBI Taxonomy" id="2016376"/>
    <lineage>
        <taxon>Bacteria</taxon>
        <taxon>Pseudomonadati</taxon>
        <taxon>Pseudomonadota</taxon>
        <taxon>Gammaproteobacteria</taxon>
        <taxon>Alteromonadales</taxon>
        <taxon>Shewanellaceae</taxon>
        <taxon>Shewanella</taxon>
    </lineage>
</organism>
<dbReference type="Gene3D" id="3.30.110.170">
    <property type="entry name" value="Protein of unknown function (DUF541), domain 1"/>
    <property type="match status" value="1"/>
</dbReference>
<evidence type="ECO:0000313" key="2">
    <source>
        <dbReference type="EMBL" id="MFC3136821.1"/>
    </source>
</evidence>
<name>A0ABV7G921_9GAMM</name>
<dbReference type="InterPro" id="IPR052022">
    <property type="entry name" value="26kDa_periplasmic_antigen"/>
</dbReference>
<dbReference type="EMBL" id="JBHRTD010000001">
    <property type="protein sequence ID" value="MFC3136821.1"/>
    <property type="molecule type" value="Genomic_DNA"/>
</dbReference>
<evidence type="ECO:0000313" key="3">
    <source>
        <dbReference type="Proteomes" id="UP001595621"/>
    </source>
</evidence>
<feature type="chain" id="PRO_5047538706" evidence="1">
    <location>
        <begin position="20"/>
        <end position="234"/>
    </location>
</feature>
<feature type="signal peptide" evidence="1">
    <location>
        <begin position="1"/>
        <end position="19"/>
    </location>
</feature>
<dbReference type="PANTHER" id="PTHR34387">
    <property type="entry name" value="SLR1258 PROTEIN"/>
    <property type="match status" value="1"/>
</dbReference>
<keyword evidence="1" id="KW-0732">Signal</keyword>
<comment type="caution">
    <text evidence="2">The sequence shown here is derived from an EMBL/GenBank/DDBJ whole genome shotgun (WGS) entry which is preliminary data.</text>
</comment>
<dbReference type="RefSeq" id="WP_248936601.1">
    <property type="nucleotide sequence ID" value="NZ_JAKILF010000005.1"/>
</dbReference>
<proteinExistence type="predicted"/>
<evidence type="ECO:0000256" key="1">
    <source>
        <dbReference type="SAM" id="SignalP"/>
    </source>
</evidence>
<keyword evidence="3" id="KW-1185">Reference proteome</keyword>
<accession>A0ABV7G921</accession>
<protein>
    <submittedName>
        <fullName evidence="2">SIMPL domain-containing protein</fullName>
    </submittedName>
</protein>